<gene>
    <name evidence="7" type="ORF">EVOR1521_LOCUS28733</name>
</gene>
<accession>A0AA36JKV3</accession>
<dbReference type="SUPFAM" id="SSF49599">
    <property type="entry name" value="TRAF domain-like"/>
    <property type="match status" value="2"/>
</dbReference>
<dbReference type="AlphaFoldDB" id="A0AA36JKV3"/>
<dbReference type="InterPro" id="IPR013083">
    <property type="entry name" value="Znf_RING/FYVE/PHD"/>
</dbReference>
<dbReference type="PANTHER" id="PTHR10131">
    <property type="entry name" value="TNF RECEPTOR ASSOCIATED FACTOR"/>
    <property type="match status" value="1"/>
</dbReference>
<dbReference type="Proteomes" id="UP001178507">
    <property type="component" value="Unassembled WGS sequence"/>
</dbReference>
<dbReference type="SUPFAM" id="SSF57850">
    <property type="entry name" value="RING/U-box"/>
    <property type="match status" value="1"/>
</dbReference>
<reference evidence="7" key="1">
    <citation type="submission" date="2023-08" db="EMBL/GenBank/DDBJ databases">
        <authorList>
            <person name="Chen Y."/>
            <person name="Shah S."/>
            <person name="Dougan E. K."/>
            <person name="Thang M."/>
            <person name="Chan C."/>
        </authorList>
    </citation>
    <scope>NUCLEOTIDE SEQUENCE</scope>
</reference>
<keyword evidence="1 4" id="KW-0479">Metal-binding</keyword>
<dbReference type="InterPro" id="IPR001841">
    <property type="entry name" value="Znf_RING"/>
</dbReference>
<dbReference type="PANTHER" id="PTHR10131:SF157">
    <property type="entry name" value="RECEPTOR-ASSOCIATED FACTOR, PUTATIVE-RELATED"/>
    <property type="match status" value="1"/>
</dbReference>
<evidence type="ECO:0000256" key="4">
    <source>
        <dbReference type="PROSITE-ProRule" id="PRU00207"/>
    </source>
</evidence>
<protein>
    <submittedName>
        <fullName evidence="7">Uncharacterized protein</fullName>
    </submittedName>
</protein>
<dbReference type="PROSITE" id="PS50089">
    <property type="entry name" value="ZF_RING_2"/>
    <property type="match status" value="1"/>
</dbReference>
<organism evidence="7 8">
    <name type="scientific">Effrenium voratum</name>
    <dbReference type="NCBI Taxonomy" id="2562239"/>
    <lineage>
        <taxon>Eukaryota</taxon>
        <taxon>Sar</taxon>
        <taxon>Alveolata</taxon>
        <taxon>Dinophyceae</taxon>
        <taxon>Suessiales</taxon>
        <taxon>Symbiodiniaceae</taxon>
        <taxon>Effrenium</taxon>
    </lineage>
</organism>
<keyword evidence="3 4" id="KW-0862">Zinc</keyword>
<dbReference type="GO" id="GO:0008270">
    <property type="term" value="F:zinc ion binding"/>
    <property type="evidence" value="ECO:0007669"/>
    <property type="project" value="UniProtKB-KW"/>
</dbReference>
<sequence>MGFKIEEIVHPDEQRFAGQFVCSVCLCIMSEPMQTICDHVFCSDCITPCLACPSCRTPLAAKDRRPLRECNRPLLRMMHDLKVWCPYHRHSKVVNVDAVEEGTLAGESAGGRSPKRQRLDDSEFCSWEGSYTDLLASHLAECQLHLVPCPQCGQRLRRRKLAEHGPSCPKNFEECPICRDEVKCGNMLAHRKEKAELHVQLLEAKLLDAGDGVEDLCKEIRNKLTDLQSDSQRATKLDRVQAELKRHMCLQTELLSKTLKDVMKKGMTQIWEIEGVPSLLQKYPRRGSLESEKFCLGAHGPFFIQFYPNGDAQSQAGKCGLFLWGPDSILVKARWALNAQERFIDFGPVKTGWGSSDMFLTPLGCSTVKISVEVLEVVRHMKTII</sequence>
<evidence type="ECO:0000259" key="5">
    <source>
        <dbReference type="PROSITE" id="PS50089"/>
    </source>
</evidence>
<dbReference type="PROSITE" id="PS50145">
    <property type="entry name" value="ZF_TRAF"/>
    <property type="match status" value="1"/>
</dbReference>
<dbReference type="InterPro" id="IPR017907">
    <property type="entry name" value="Znf_RING_CS"/>
</dbReference>
<feature type="domain" description="RING-type" evidence="5">
    <location>
        <begin position="22"/>
        <end position="56"/>
    </location>
</feature>
<evidence type="ECO:0000259" key="6">
    <source>
        <dbReference type="PROSITE" id="PS50145"/>
    </source>
</evidence>
<dbReference type="PROSITE" id="PS00518">
    <property type="entry name" value="ZF_RING_1"/>
    <property type="match status" value="1"/>
</dbReference>
<comment type="caution">
    <text evidence="7">The sequence shown here is derived from an EMBL/GenBank/DDBJ whole genome shotgun (WGS) entry which is preliminary data.</text>
</comment>
<evidence type="ECO:0000313" key="8">
    <source>
        <dbReference type="Proteomes" id="UP001178507"/>
    </source>
</evidence>
<dbReference type="EMBL" id="CAUJNA010003649">
    <property type="protein sequence ID" value="CAJ1406899.1"/>
    <property type="molecule type" value="Genomic_DNA"/>
</dbReference>
<proteinExistence type="predicted"/>
<name>A0AA36JKV3_9DINO</name>
<evidence type="ECO:0000313" key="7">
    <source>
        <dbReference type="EMBL" id="CAJ1406899.1"/>
    </source>
</evidence>
<keyword evidence="2 4" id="KW-0863">Zinc-finger</keyword>
<keyword evidence="8" id="KW-1185">Reference proteome</keyword>
<evidence type="ECO:0000256" key="3">
    <source>
        <dbReference type="ARBA" id="ARBA00022833"/>
    </source>
</evidence>
<dbReference type="Gene3D" id="3.30.40.10">
    <property type="entry name" value="Zinc/RING finger domain, C3HC4 (zinc finger)"/>
    <property type="match status" value="2"/>
</dbReference>
<feature type="domain" description="TRAF-type" evidence="6">
    <location>
        <begin position="137"/>
        <end position="182"/>
    </location>
</feature>
<feature type="zinc finger region" description="TRAF-type" evidence="4">
    <location>
        <begin position="137"/>
        <end position="182"/>
    </location>
</feature>
<dbReference type="GO" id="GO:0043122">
    <property type="term" value="P:regulation of canonical NF-kappaB signal transduction"/>
    <property type="evidence" value="ECO:0007669"/>
    <property type="project" value="TreeGrafter"/>
</dbReference>
<dbReference type="InterPro" id="IPR001293">
    <property type="entry name" value="Znf_TRAF"/>
</dbReference>
<evidence type="ECO:0000256" key="2">
    <source>
        <dbReference type="ARBA" id="ARBA00022771"/>
    </source>
</evidence>
<evidence type="ECO:0000256" key="1">
    <source>
        <dbReference type="ARBA" id="ARBA00022723"/>
    </source>
</evidence>